<organism evidence="4 5">
    <name type="scientific">Pseudoduganella aquatica</name>
    <dbReference type="NCBI Taxonomy" id="2660641"/>
    <lineage>
        <taxon>Bacteria</taxon>
        <taxon>Pseudomonadati</taxon>
        <taxon>Pseudomonadota</taxon>
        <taxon>Betaproteobacteria</taxon>
        <taxon>Burkholderiales</taxon>
        <taxon>Oxalobacteraceae</taxon>
        <taxon>Telluria group</taxon>
        <taxon>Pseudoduganella</taxon>
    </lineage>
</organism>
<dbReference type="InterPro" id="IPR001789">
    <property type="entry name" value="Sig_transdc_resp-reg_receiver"/>
</dbReference>
<name>A0A7X4HIH9_9BURK</name>
<reference evidence="4 5" key="1">
    <citation type="submission" date="2019-12" db="EMBL/GenBank/DDBJ databases">
        <title>Novel species isolated from a subtropical stream in China.</title>
        <authorList>
            <person name="Lu H."/>
        </authorList>
    </citation>
    <scope>NUCLEOTIDE SEQUENCE [LARGE SCALE GENOMIC DNA]</scope>
    <source>
        <strain evidence="4 5">FT127W</strain>
    </source>
</reference>
<dbReference type="RefSeq" id="WP_161075373.1">
    <property type="nucleotide sequence ID" value="NZ_CP086370.1"/>
</dbReference>
<evidence type="ECO:0000259" key="3">
    <source>
        <dbReference type="PROSITE" id="PS50110"/>
    </source>
</evidence>
<dbReference type="Gene3D" id="3.40.50.2300">
    <property type="match status" value="1"/>
</dbReference>
<protein>
    <submittedName>
        <fullName evidence="4">Response regulator</fullName>
    </submittedName>
</protein>
<dbReference type="GO" id="GO:0000160">
    <property type="term" value="P:phosphorelay signal transduction system"/>
    <property type="evidence" value="ECO:0007669"/>
    <property type="project" value="InterPro"/>
</dbReference>
<dbReference type="InterPro" id="IPR050595">
    <property type="entry name" value="Bact_response_regulator"/>
</dbReference>
<evidence type="ECO:0000256" key="2">
    <source>
        <dbReference type="PROSITE-ProRule" id="PRU00169"/>
    </source>
</evidence>
<dbReference type="SMART" id="SM00448">
    <property type="entry name" value="REC"/>
    <property type="match status" value="1"/>
</dbReference>
<keyword evidence="5" id="KW-1185">Reference proteome</keyword>
<evidence type="ECO:0000313" key="5">
    <source>
        <dbReference type="Proteomes" id="UP000450676"/>
    </source>
</evidence>
<evidence type="ECO:0000313" key="4">
    <source>
        <dbReference type="EMBL" id="MYN11102.1"/>
    </source>
</evidence>
<sequence>MRRILLLDDEMNVLLALQRSMRAHLAIPDLRVEIFTNPYDALQRVCACEFDLAISDYRMPHMSGVAFLQALKDVAPNTIRMMLTASTDFETAMSAINDAQVFRFIPKPWHLAELQTNIGEALAQRDSLLASQGLQPAPPTPLTPQELEAQRLEAEEPGLLKVNWAPDGSIIL</sequence>
<proteinExistence type="predicted"/>
<dbReference type="InterPro" id="IPR011006">
    <property type="entry name" value="CheY-like_superfamily"/>
</dbReference>
<feature type="domain" description="Response regulatory" evidence="3">
    <location>
        <begin position="3"/>
        <end position="122"/>
    </location>
</feature>
<dbReference type="Pfam" id="PF00072">
    <property type="entry name" value="Response_reg"/>
    <property type="match status" value="1"/>
</dbReference>
<dbReference type="PROSITE" id="PS50110">
    <property type="entry name" value="RESPONSE_REGULATORY"/>
    <property type="match status" value="1"/>
</dbReference>
<dbReference type="PANTHER" id="PTHR44591:SF19">
    <property type="entry name" value="TWO-COMPONENT RESPONSE REGULATOR-RELATED"/>
    <property type="match status" value="1"/>
</dbReference>
<accession>A0A7X4HIH9</accession>
<feature type="modified residue" description="4-aspartylphosphate" evidence="2">
    <location>
        <position position="56"/>
    </location>
</feature>
<dbReference type="EMBL" id="WWCU01000055">
    <property type="protein sequence ID" value="MYN11102.1"/>
    <property type="molecule type" value="Genomic_DNA"/>
</dbReference>
<dbReference type="PANTHER" id="PTHR44591">
    <property type="entry name" value="STRESS RESPONSE REGULATOR PROTEIN 1"/>
    <property type="match status" value="1"/>
</dbReference>
<keyword evidence="1 2" id="KW-0597">Phosphoprotein</keyword>
<dbReference type="AlphaFoldDB" id="A0A7X4HIH9"/>
<dbReference type="Proteomes" id="UP000450676">
    <property type="component" value="Unassembled WGS sequence"/>
</dbReference>
<comment type="caution">
    <text evidence="4">The sequence shown here is derived from an EMBL/GenBank/DDBJ whole genome shotgun (WGS) entry which is preliminary data.</text>
</comment>
<evidence type="ECO:0000256" key="1">
    <source>
        <dbReference type="ARBA" id="ARBA00022553"/>
    </source>
</evidence>
<gene>
    <name evidence="4" type="ORF">GTP77_27670</name>
</gene>
<dbReference type="SUPFAM" id="SSF52172">
    <property type="entry name" value="CheY-like"/>
    <property type="match status" value="1"/>
</dbReference>